<dbReference type="CDD" id="cd00586">
    <property type="entry name" value="4HBT"/>
    <property type="match status" value="1"/>
</dbReference>
<dbReference type="Pfam" id="PF13279">
    <property type="entry name" value="4HBT_2"/>
    <property type="match status" value="1"/>
</dbReference>
<dbReference type="PANTHER" id="PTHR31793:SF27">
    <property type="entry name" value="NOVEL THIOESTERASE SUPERFAMILY DOMAIN AND SAPOSIN A-TYPE DOMAIN CONTAINING PROTEIN (0610012H03RIK)"/>
    <property type="match status" value="1"/>
</dbReference>
<keyword evidence="2 3" id="KW-0378">Hydrolase</keyword>
<protein>
    <submittedName>
        <fullName evidence="3">YbgC/FadM family acyl-CoA thioesterase</fullName>
        <ecNumber evidence="3">3.1.2.-</ecNumber>
    </submittedName>
</protein>
<comment type="caution">
    <text evidence="3">The sequence shown here is derived from an EMBL/GenBank/DDBJ whole genome shotgun (WGS) entry which is preliminary data.</text>
</comment>
<dbReference type="Proteomes" id="UP000435036">
    <property type="component" value="Unassembled WGS sequence"/>
</dbReference>
<dbReference type="SUPFAM" id="SSF54637">
    <property type="entry name" value="Thioesterase/thiol ester dehydrase-isomerase"/>
    <property type="match status" value="1"/>
</dbReference>
<dbReference type="OrthoDB" id="9800856at2"/>
<evidence type="ECO:0000313" key="3">
    <source>
        <dbReference type="EMBL" id="MVZ62549.1"/>
    </source>
</evidence>
<dbReference type="Gene3D" id="3.10.129.10">
    <property type="entry name" value="Hotdog Thioesterase"/>
    <property type="match status" value="1"/>
</dbReference>
<evidence type="ECO:0000256" key="1">
    <source>
        <dbReference type="ARBA" id="ARBA00005953"/>
    </source>
</evidence>
<keyword evidence="4" id="KW-1185">Reference proteome</keyword>
<dbReference type="NCBIfam" id="TIGR00051">
    <property type="entry name" value="YbgC/FadM family acyl-CoA thioesterase"/>
    <property type="match status" value="1"/>
</dbReference>
<organism evidence="3 4">
    <name type="scientific">Sphingobacterium humi</name>
    <dbReference type="NCBI Taxonomy" id="1796905"/>
    <lineage>
        <taxon>Bacteria</taxon>
        <taxon>Pseudomonadati</taxon>
        <taxon>Bacteroidota</taxon>
        <taxon>Sphingobacteriia</taxon>
        <taxon>Sphingobacteriales</taxon>
        <taxon>Sphingobacteriaceae</taxon>
        <taxon>Sphingobacterium</taxon>
    </lineage>
</organism>
<proteinExistence type="inferred from homology"/>
<dbReference type="RefSeq" id="WP_160369278.1">
    <property type="nucleotide sequence ID" value="NZ_WSQA01000007.1"/>
</dbReference>
<dbReference type="AlphaFoldDB" id="A0A6N8L0L1"/>
<reference evidence="3 4" key="1">
    <citation type="submission" date="2019-12" db="EMBL/GenBank/DDBJ databases">
        <authorList>
            <person name="Dong K."/>
        </authorList>
    </citation>
    <scope>NUCLEOTIDE SEQUENCE [LARGE SCALE GENOMIC DNA]</scope>
    <source>
        <strain evidence="3 4">JCM 31225</strain>
    </source>
</reference>
<dbReference type="InterPro" id="IPR050563">
    <property type="entry name" value="4-hydroxybenzoyl-CoA_TE"/>
</dbReference>
<gene>
    <name evidence="3" type="ORF">GQF63_10980</name>
</gene>
<dbReference type="PIRSF" id="PIRSF003230">
    <property type="entry name" value="YbgC"/>
    <property type="match status" value="1"/>
</dbReference>
<name>A0A6N8L0L1_9SPHI</name>
<comment type="similarity">
    <text evidence="1">Belongs to the 4-hydroxybenzoyl-CoA thioesterase family.</text>
</comment>
<sequence>MSKRKERFRTDKILQHTEHFKVKFNETDALGIVWHGNYIAYFEDGREAFGRHYGISYKDIQKHGCATPIVKVQSEHKKPLRYADDAYIVSTYIDSAAAKMIFNFEIYNAQHELVCSGETVQVFTDFDGNLILTMPPFLEAWKKKVGLL</sequence>
<evidence type="ECO:0000313" key="4">
    <source>
        <dbReference type="Proteomes" id="UP000435036"/>
    </source>
</evidence>
<dbReference type="EMBL" id="WSQA01000007">
    <property type="protein sequence ID" value="MVZ62549.1"/>
    <property type="molecule type" value="Genomic_DNA"/>
</dbReference>
<dbReference type="InterPro" id="IPR006684">
    <property type="entry name" value="YbgC/YbaW"/>
</dbReference>
<dbReference type="GO" id="GO:0047617">
    <property type="term" value="F:fatty acyl-CoA hydrolase activity"/>
    <property type="evidence" value="ECO:0007669"/>
    <property type="project" value="TreeGrafter"/>
</dbReference>
<dbReference type="InterPro" id="IPR029069">
    <property type="entry name" value="HotDog_dom_sf"/>
</dbReference>
<evidence type="ECO:0000256" key="2">
    <source>
        <dbReference type="ARBA" id="ARBA00022801"/>
    </source>
</evidence>
<accession>A0A6N8L0L1</accession>
<dbReference type="PANTHER" id="PTHR31793">
    <property type="entry name" value="4-HYDROXYBENZOYL-COA THIOESTERASE FAMILY MEMBER"/>
    <property type="match status" value="1"/>
</dbReference>
<dbReference type="EC" id="3.1.2.-" evidence="3"/>